<dbReference type="EMBL" id="PVWQ01000003">
    <property type="protein sequence ID" value="RDW86619.1"/>
    <property type="molecule type" value="Genomic_DNA"/>
</dbReference>
<feature type="region of interest" description="Disordered" evidence="1">
    <location>
        <begin position="1"/>
        <end position="21"/>
    </location>
</feature>
<dbReference type="PANTHER" id="PTHR32487">
    <property type="entry name" value="3-OXO-DELTA(4,5)-STEROID 5-BETA-REDUCTASE"/>
    <property type="match status" value="1"/>
</dbReference>
<dbReference type="OrthoDB" id="1731983at2759"/>
<protein>
    <recommendedName>
        <fullName evidence="2">PRISE-like Rossmann-fold domain-containing protein</fullName>
    </recommendedName>
</protein>
<keyword evidence="4" id="KW-1185">Reference proteome</keyword>
<gene>
    <name evidence="3" type="ORF">DSM5745_03261</name>
</gene>
<accession>A0A3D8SJU7</accession>
<organism evidence="3 4">
    <name type="scientific">Aspergillus mulundensis</name>
    <dbReference type="NCBI Taxonomy" id="1810919"/>
    <lineage>
        <taxon>Eukaryota</taxon>
        <taxon>Fungi</taxon>
        <taxon>Dikarya</taxon>
        <taxon>Ascomycota</taxon>
        <taxon>Pezizomycotina</taxon>
        <taxon>Eurotiomycetes</taxon>
        <taxon>Eurotiomycetidae</taxon>
        <taxon>Eurotiales</taxon>
        <taxon>Aspergillaceae</taxon>
        <taxon>Aspergillus</taxon>
        <taxon>Aspergillus subgen. Nidulantes</taxon>
    </lineage>
</organism>
<proteinExistence type="predicted"/>
<sequence>MSATQVVKSHGPFQGLPTYPNTPEHTNLTAVVTGANGLSGYHMVRVLAAAPERWSKIYCLSRRMPPSNFFTDLGDGAERVEHISVDFLSETSEIASRLKEIPKVDYIFFFSYMQPPQDGNVLGMWSDAEAMTKVNSTLLTNFLNALQLTTLQPKRILLQTGAKQYAFHIGPPTNPSFESDPRVPLESNFYYPQEDTLSSYCTATGSSWTVARPSYIIGAVRDGALNHMIGLAIYAAIQAHLHKPLDFPGDYGAWDREFCQSTGLLNAYFEEWAVLSPDAHNQAFNIQDGLPFTWGRFWPLLAEWYGAAWCPPEVDGAKYRVTESRYAETPRGYGPTGITRSTFSLQEWSALDSVQTAWAELREEHDLVLDPFTAQNRAQIFGMTDSAVIGGWALSLSMRKARSMGFLGTVDSYETMRIAVRDLARLKLVPPMKGEWGAAV</sequence>
<dbReference type="Proteomes" id="UP000256690">
    <property type="component" value="Unassembled WGS sequence"/>
</dbReference>
<dbReference type="GeneID" id="38113631"/>
<dbReference type="PANTHER" id="PTHR32487:SF29">
    <property type="entry name" value="NAD-DEPENDENT EPIMERASE_DEHYDRATASE DOMAIN-CONTAINING PROTEIN"/>
    <property type="match status" value="1"/>
</dbReference>
<dbReference type="Gene3D" id="3.40.50.720">
    <property type="entry name" value="NAD(P)-binding Rossmann-like Domain"/>
    <property type="match status" value="1"/>
</dbReference>
<evidence type="ECO:0000313" key="3">
    <source>
        <dbReference type="EMBL" id="RDW86619.1"/>
    </source>
</evidence>
<dbReference type="AlphaFoldDB" id="A0A3D8SJU7"/>
<evidence type="ECO:0000256" key="1">
    <source>
        <dbReference type="SAM" id="MobiDB-lite"/>
    </source>
</evidence>
<dbReference type="RefSeq" id="XP_026606143.1">
    <property type="nucleotide sequence ID" value="XM_026745277.1"/>
</dbReference>
<dbReference type="STRING" id="1810919.A0A3D8SJU7"/>
<dbReference type="Pfam" id="PF22917">
    <property type="entry name" value="PRISE"/>
    <property type="match status" value="1"/>
</dbReference>
<dbReference type="InterPro" id="IPR036291">
    <property type="entry name" value="NAD(P)-bd_dom_sf"/>
</dbReference>
<evidence type="ECO:0000313" key="4">
    <source>
        <dbReference type="Proteomes" id="UP000256690"/>
    </source>
</evidence>
<comment type="caution">
    <text evidence="3">The sequence shown here is derived from an EMBL/GenBank/DDBJ whole genome shotgun (WGS) entry which is preliminary data.</text>
</comment>
<dbReference type="CDD" id="cd08948">
    <property type="entry name" value="5beta-POR_like_SDR_a"/>
    <property type="match status" value="1"/>
</dbReference>
<dbReference type="SUPFAM" id="SSF51735">
    <property type="entry name" value="NAD(P)-binding Rossmann-fold domains"/>
    <property type="match status" value="1"/>
</dbReference>
<feature type="domain" description="PRISE-like Rossmann-fold" evidence="2">
    <location>
        <begin position="85"/>
        <end position="315"/>
    </location>
</feature>
<dbReference type="InterPro" id="IPR055222">
    <property type="entry name" value="PRISE-like_Rossmann-fold"/>
</dbReference>
<evidence type="ECO:0000259" key="2">
    <source>
        <dbReference type="Pfam" id="PF22917"/>
    </source>
</evidence>
<reference evidence="3 4" key="1">
    <citation type="journal article" date="2018" name="IMA Fungus">
        <title>IMA Genome-F 9: Draft genome sequence of Annulohypoxylon stygium, Aspergillus mulundensis, Berkeleyomyces basicola (syn. Thielaviopsis basicola), Ceratocystis smalleyi, two Cercospora beticola strains, Coleophoma cylindrospora, Fusarium fracticaudum, Phialophora cf. hyalina, and Morchella septimelata.</title>
        <authorList>
            <person name="Wingfield B.D."/>
            <person name="Bills G.F."/>
            <person name="Dong Y."/>
            <person name="Huang W."/>
            <person name="Nel W.J."/>
            <person name="Swalarsk-Parry B.S."/>
            <person name="Vaghefi N."/>
            <person name="Wilken P.M."/>
            <person name="An Z."/>
            <person name="de Beer Z.W."/>
            <person name="De Vos L."/>
            <person name="Chen L."/>
            <person name="Duong T.A."/>
            <person name="Gao Y."/>
            <person name="Hammerbacher A."/>
            <person name="Kikkert J.R."/>
            <person name="Li Y."/>
            <person name="Li H."/>
            <person name="Li K."/>
            <person name="Li Q."/>
            <person name="Liu X."/>
            <person name="Ma X."/>
            <person name="Naidoo K."/>
            <person name="Pethybridge S.J."/>
            <person name="Sun J."/>
            <person name="Steenkamp E.T."/>
            <person name="van der Nest M.A."/>
            <person name="van Wyk S."/>
            <person name="Wingfield M.J."/>
            <person name="Xiong C."/>
            <person name="Yue Q."/>
            <person name="Zhang X."/>
        </authorList>
    </citation>
    <scope>NUCLEOTIDE SEQUENCE [LARGE SCALE GENOMIC DNA]</scope>
    <source>
        <strain evidence="3 4">DSM 5745</strain>
    </source>
</reference>
<name>A0A3D8SJU7_9EURO</name>